<dbReference type="EMBL" id="JASJEX010000002">
    <property type="protein sequence ID" value="MDJ1129555.1"/>
    <property type="molecule type" value="Genomic_DNA"/>
</dbReference>
<reference evidence="2" key="1">
    <citation type="submission" date="2023-05" db="EMBL/GenBank/DDBJ databases">
        <title>[olsenella] sp. nov., isolated from a pig farm feces dump.</title>
        <authorList>
            <person name="Chang Y.-H."/>
        </authorList>
    </citation>
    <scope>NUCLEOTIDE SEQUENCE</scope>
    <source>
        <strain evidence="2">YH-ols2217</strain>
    </source>
</reference>
<evidence type="ECO:0000313" key="2">
    <source>
        <dbReference type="EMBL" id="MDJ1129555.1"/>
    </source>
</evidence>
<proteinExistence type="predicted"/>
<keyword evidence="1" id="KW-0812">Transmembrane</keyword>
<keyword evidence="1" id="KW-1133">Transmembrane helix</keyword>
<evidence type="ECO:0000256" key="1">
    <source>
        <dbReference type="SAM" id="Phobius"/>
    </source>
</evidence>
<keyword evidence="3" id="KW-1185">Reference proteome</keyword>
<sequence>MRRRLAFIADQVGWLLGDVACFLLLILFLPLVPVFKMFEGIRDRHEDE</sequence>
<comment type="caution">
    <text evidence="2">The sequence shown here is derived from an EMBL/GenBank/DDBJ whole genome shotgun (WGS) entry which is preliminary data.</text>
</comment>
<evidence type="ECO:0000313" key="3">
    <source>
        <dbReference type="Proteomes" id="UP001431693"/>
    </source>
</evidence>
<accession>A0ABT6ZKJ7</accession>
<name>A0ABT6ZKJ7_9ACTN</name>
<feature type="transmembrane region" description="Helical" evidence="1">
    <location>
        <begin position="12"/>
        <end position="35"/>
    </location>
</feature>
<gene>
    <name evidence="2" type="ORF">QJ043_05600</name>
</gene>
<dbReference type="RefSeq" id="WP_283713659.1">
    <property type="nucleotide sequence ID" value="NZ_JASJEW010000006.1"/>
</dbReference>
<keyword evidence="1" id="KW-0472">Membrane</keyword>
<protein>
    <submittedName>
        <fullName evidence="2">Uncharacterized protein</fullName>
    </submittedName>
</protein>
<organism evidence="2 3">
    <name type="scientific">Kribbibacterium absianum</name>
    <dbReference type="NCBI Taxonomy" id="3044210"/>
    <lineage>
        <taxon>Bacteria</taxon>
        <taxon>Bacillati</taxon>
        <taxon>Actinomycetota</taxon>
        <taxon>Coriobacteriia</taxon>
        <taxon>Coriobacteriales</taxon>
        <taxon>Kribbibacteriaceae</taxon>
        <taxon>Kribbibacterium</taxon>
    </lineage>
</organism>
<dbReference type="Proteomes" id="UP001431693">
    <property type="component" value="Unassembled WGS sequence"/>
</dbReference>